<dbReference type="EMBL" id="KZ999040">
    <property type="protein sequence ID" value="RKO85473.1"/>
    <property type="molecule type" value="Genomic_DNA"/>
</dbReference>
<accession>A0A4P9W2R0</accession>
<gene>
    <name evidence="2" type="ORF">BDK51DRAFT_7437</name>
</gene>
<keyword evidence="3" id="KW-1185">Reference proteome</keyword>
<keyword evidence="1" id="KW-0479">Metal-binding</keyword>
<evidence type="ECO:0000256" key="1">
    <source>
        <dbReference type="ARBA" id="ARBA00022723"/>
    </source>
</evidence>
<dbReference type="AlphaFoldDB" id="A0A4P9W2R0"/>
<dbReference type="GO" id="GO:0046872">
    <property type="term" value="F:metal ion binding"/>
    <property type="evidence" value="ECO:0007669"/>
    <property type="project" value="UniProtKB-KW"/>
</dbReference>
<dbReference type="GO" id="GO:0051603">
    <property type="term" value="P:proteolysis involved in protein catabolic process"/>
    <property type="evidence" value="ECO:0007669"/>
    <property type="project" value="TreeGrafter"/>
</dbReference>
<feature type="non-terminal residue" evidence="2">
    <location>
        <position position="1"/>
    </location>
</feature>
<reference evidence="3" key="1">
    <citation type="journal article" date="2018" name="Nat. Microbiol.">
        <title>Leveraging single-cell genomics to expand the fungal tree of life.</title>
        <authorList>
            <person name="Ahrendt S.R."/>
            <person name="Quandt C.A."/>
            <person name="Ciobanu D."/>
            <person name="Clum A."/>
            <person name="Salamov A."/>
            <person name="Andreopoulos B."/>
            <person name="Cheng J.F."/>
            <person name="Woyke T."/>
            <person name="Pelin A."/>
            <person name="Henrissat B."/>
            <person name="Reynolds N.K."/>
            <person name="Benny G.L."/>
            <person name="Smith M.E."/>
            <person name="James T.Y."/>
            <person name="Grigoriev I.V."/>
        </authorList>
    </citation>
    <scope>NUCLEOTIDE SEQUENCE [LARGE SCALE GENOMIC DNA]</scope>
</reference>
<proteinExistence type="predicted"/>
<dbReference type="GO" id="GO:0005739">
    <property type="term" value="C:mitochondrion"/>
    <property type="evidence" value="ECO:0007669"/>
    <property type="project" value="TreeGrafter"/>
</dbReference>
<dbReference type="GO" id="GO:0004222">
    <property type="term" value="F:metalloendopeptidase activity"/>
    <property type="evidence" value="ECO:0007669"/>
    <property type="project" value="TreeGrafter"/>
</dbReference>
<name>A0A4P9W2R0_9FUNG</name>
<evidence type="ECO:0000313" key="3">
    <source>
        <dbReference type="Proteomes" id="UP000269721"/>
    </source>
</evidence>
<feature type="non-terminal residue" evidence="2">
    <location>
        <position position="157"/>
    </location>
</feature>
<evidence type="ECO:0000313" key="2">
    <source>
        <dbReference type="EMBL" id="RKO85473.1"/>
    </source>
</evidence>
<dbReference type="Gene3D" id="3.30.830.10">
    <property type="entry name" value="Metalloenzyme, LuxS/M16 peptidase-like"/>
    <property type="match status" value="2"/>
</dbReference>
<dbReference type="OrthoDB" id="2133773at2759"/>
<dbReference type="PANTHER" id="PTHR43690">
    <property type="entry name" value="NARDILYSIN"/>
    <property type="match status" value="1"/>
</dbReference>
<sequence length="157" mass="17899">GKGTIHVRDVPNADNLNSAIEYYLQVGDCMKTETQALLRLYAQIVNEPCFNMLRTQEQLGAYQDFEDVISEMSDVEYNKHRTAVIAKLLEKYKNLGEESSQLWGHVSSGYYEFARNAEIAEIVKDIPKSAILDLYDMHISPSSLSRRKLSVHVRSVK</sequence>
<protein>
    <submittedName>
        <fullName evidence="2">Metalloenzyme, LuxS/M16 peptidase-like protein</fullName>
    </submittedName>
</protein>
<dbReference type="GO" id="GO:0043171">
    <property type="term" value="P:peptide catabolic process"/>
    <property type="evidence" value="ECO:0007669"/>
    <property type="project" value="TreeGrafter"/>
</dbReference>
<dbReference type="PANTHER" id="PTHR43690:SF18">
    <property type="entry name" value="INSULIN-DEGRADING ENZYME-RELATED"/>
    <property type="match status" value="1"/>
</dbReference>
<organism evidence="2 3">
    <name type="scientific">Blyttiomyces helicus</name>
    <dbReference type="NCBI Taxonomy" id="388810"/>
    <lineage>
        <taxon>Eukaryota</taxon>
        <taxon>Fungi</taxon>
        <taxon>Fungi incertae sedis</taxon>
        <taxon>Chytridiomycota</taxon>
        <taxon>Chytridiomycota incertae sedis</taxon>
        <taxon>Chytridiomycetes</taxon>
        <taxon>Chytridiomycetes incertae sedis</taxon>
        <taxon>Blyttiomyces</taxon>
    </lineage>
</organism>
<dbReference type="InterPro" id="IPR011249">
    <property type="entry name" value="Metalloenz_LuxS/M16"/>
</dbReference>
<dbReference type="SUPFAM" id="SSF63411">
    <property type="entry name" value="LuxS/MPP-like metallohydrolase"/>
    <property type="match status" value="1"/>
</dbReference>
<dbReference type="InterPro" id="IPR050626">
    <property type="entry name" value="Peptidase_M16"/>
</dbReference>
<dbReference type="Proteomes" id="UP000269721">
    <property type="component" value="Unassembled WGS sequence"/>
</dbReference>
<dbReference type="GO" id="GO:0005829">
    <property type="term" value="C:cytosol"/>
    <property type="evidence" value="ECO:0007669"/>
    <property type="project" value="TreeGrafter"/>
</dbReference>